<keyword evidence="1" id="KW-1133">Transmembrane helix</keyword>
<reference evidence="2 3" key="1">
    <citation type="submission" date="2017-09" db="EMBL/GenBank/DDBJ databases">
        <authorList>
            <person name="Ehlers B."/>
            <person name="Leendertz F.H."/>
        </authorList>
    </citation>
    <scope>NUCLEOTIDE SEQUENCE [LARGE SCALE GENOMIC DNA]</scope>
    <source>
        <strain evidence="2 3">CGMCC 1.05381</strain>
    </source>
</reference>
<dbReference type="RefSeq" id="WP_097061590.1">
    <property type="nucleotide sequence ID" value="NZ_BMLC01000004.1"/>
</dbReference>
<feature type="transmembrane region" description="Helical" evidence="1">
    <location>
        <begin position="151"/>
        <end position="169"/>
    </location>
</feature>
<keyword evidence="1" id="KW-0472">Membrane</keyword>
<dbReference type="OrthoDB" id="5123379at2"/>
<evidence type="ECO:0008006" key="4">
    <source>
        <dbReference type="Google" id="ProtNLM"/>
    </source>
</evidence>
<name>A0A2C9A0R4_9MICO</name>
<organism evidence="2 3">
    <name type="scientific">Salinibacterium xinjiangense</name>
    <dbReference type="NCBI Taxonomy" id="386302"/>
    <lineage>
        <taxon>Bacteria</taxon>
        <taxon>Bacillati</taxon>
        <taxon>Actinomycetota</taxon>
        <taxon>Actinomycetes</taxon>
        <taxon>Micrococcales</taxon>
        <taxon>Microbacteriaceae</taxon>
        <taxon>Salinibacterium</taxon>
    </lineage>
</organism>
<dbReference type="Proteomes" id="UP000219440">
    <property type="component" value="Unassembled WGS sequence"/>
</dbReference>
<evidence type="ECO:0000256" key="1">
    <source>
        <dbReference type="SAM" id="Phobius"/>
    </source>
</evidence>
<evidence type="ECO:0000313" key="3">
    <source>
        <dbReference type="Proteomes" id="UP000219440"/>
    </source>
</evidence>
<sequence length="193" mass="21121">MALSRKRRKELKKLKGQAGDLWDDQRELLEHANRVAREARRQASHYAREEVSPRIRDKYDDTLRPVVDTARAAAETGLSTARSAASHTRHRISDDVIPGVTSALGAALAAIEVAKNHQVQDAMNRAAKFGNDVGTRVGIVKPKPSVGPGKYILIGFGVVAFAVVAYAAWQTLRADDDLWVEETAIETPLANES</sequence>
<accession>A0A2C9A0R4</accession>
<protein>
    <recommendedName>
        <fullName evidence="4">DNA helicase</fullName>
    </recommendedName>
</protein>
<keyword evidence="1" id="KW-0812">Transmembrane</keyword>
<dbReference type="AlphaFoldDB" id="A0A2C9A0R4"/>
<keyword evidence="3" id="KW-1185">Reference proteome</keyword>
<proteinExistence type="predicted"/>
<dbReference type="EMBL" id="OCST01000005">
    <property type="protein sequence ID" value="SOE72520.1"/>
    <property type="molecule type" value="Genomic_DNA"/>
</dbReference>
<gene>
    <name evidence="2" type="ORF">SAMN06296378_2526</name>
</gene>
<evidence type="ECO:0000313" key="2">
    <source>
        <dbReference type="EMBL" id="SOE72520.1"/>
    </source>
</evidence>